<reference evidence="1" key="2">
    <citation type="journal article" date="2021" name="PeerJ">
        <title>Extensive microbial diversity within the chicken gut microbiome revealed by metagenomics and culture.</title>
        <authorList>
            <person name="Gilroy R."/>
            <person name="Ravi A."/>
            <person name="Getino M."/>
            <person name="Pursley I."/>
            <person name="Horton D.L."/>
            <person name="Alikhan N.F."/>
            <person name="Baker D."/>
            <person name="Gharbi K."/>
            <person name="Hall N."/>
            <person name="Watson M."/>
            <person name="Adriaenssens E.M."/>
            <person name="Foster-Nyarko E."/>
            <person name="Jarju S."/>
            <person name="Secka A."/>
            <person name="Antonio M."/>
            <person name="Oren A."/>
            <person name="Chaudhuri R.R."/>
            <person name="La Ragione R."/>
            <person name="Hildebrand F."/>
            <person name="Pallen M.J."/>
        </authorList>
    </citation>
    <scope>NUCLEOTIDE SEQUENCE</scope>
    <source>
        <strain evidence="1">ChiHcec3-11533</strain>
    </source>
</reference>
<sequence>MAIAILWFAIDTMVVLGLGDNQYYNVYVNGISLKGMSRLEASEMFKTLEENWSTRSLTLEYGDSQWEFSPNMVNAQLDIQTQLDLAWNYGHVGNLFTR</sequence>
<dbReference type="AlphaFoldDB" id="A0A9D1IDA1"/>
<dbReference type="EMBL" id="DVMU01000213">
    <property type="protein sequence ID" value="HIU34908.1"/>
    <property type="molecule type" value="Genomic_DNA"/>
</dbReference>
<gene>
    <name evidence="1" type="ORF">IAB02_10120</name>
</gene>
<organism evidence="1 2">
    <name type="scientific">Candidatus Pullichristensenella excrementigallinarum</name>
    <dbReference type="NCBI Taxonomy" id="2840907"/>
    <lineage>
        <taxon>Bacteria</taxon>
        <taxon>Bacillati</taxon>
        <taxon>Bacillota</taxon>
        <taxon>Clostridia</taxon>
        <taxon>Candidatus Pullichristensenella</taxon>
    </lineage>
</organism>
<comment type="caution">
    <text evidence="1">The sequence shown here is derived from an EMBL/GenBank/DDBJ whole genome shotgun (WGS) entry which is preliminary data.</text>
</comment>
<dbReference type="Proteomes" id="UP000824072">
    <property type="component" value="Unassembled WGS sequence"/>
</dbReference>
<reference evidence="1" key="1">
    <citation type="submission" date="2020-10" db="EMBL/GenBank/DDBJ databases">
        <authorList>
            <person name="Gilroy R."/>
        </authorList>
    </citation>
    <scope>NUCLEOTIDE SEQUENCE</scope>
    <source>
        <strain evidence="1">ChiHcec3-11533</strain>
    </source>
</reference>
<feature type="non-terminal residue" evidence="1">
    <location>
        <position position="98"/>
    </location>
</feature>
<proteinExistence type="predicted"/>
<accession>A0A9D1IDA1</accession>
<name>A0A9D1IDA1_9FIRM</name>
<protein>
    <submittedName>
        <fullName evidence="1">Uncharacterized protein</fullName>
    </submittedName>
</protein>
<evidence type="ECO:0000313" key="2">
    <source>
        <dbReference type="Proteomes" id="UP000824072"/>
    </source>
</evidence>
<evidence type="ECO:0000313" key="1">
    <source>
        <dbReference type="EMBL" id="HIU34908.1"/>
    </source>
</evidence>